<keyword evidence="7 9" id="KW-1133">Transmembrane helix</keyword>
<dbReference type="OrthoDB" id="187348at2759"/>
<evidence type="ECO:0008006" key="13">
    <source>
        <dbReference type="Google" id="ProtNLM"/>
    </source>
</evidence>
<dbReference type="InterPro" id="IPR002657">
    <property type="entry name" value="BilAc:Na_symport/Acr3"/>
</dbReference>
<evidence type="ECO:0000256" key="7">
    <source>
        <dbReference type="ARBA" id="ARBA00022989"/>
    </source>
</evidence>
<dbReference type="FunFam" id="1.20.1530.20:FF:000009">
    <property type="entry name" value="Arsenite transporter, ACR3 family"/>
    <property type="match status" value="1"/>
</dbReference>
<evidence type="ECO:0000256" key="6">
    <source>
        <dbReference type="ARBA" id="ARBA00022849"/>
    </source>
</evidence>
<feature type="transmembrane region" description="Helical" evidence="10">
    <location>
        <begin position="140"/>
        <end position="161"/>
    </location>
</feature>
<keyword evidence="4 9" id="KW-1003">Cell membrane</keyword>
<sequence>MNNTEKEVCKIHSNSDITKNISNVELELGSSDSNSKESKSLTLIETIDKNEPSLKNKSVFKSLGFLDRFLYIWIFLAMAVGIILGNFVPNIGHSLEQGQFVSVSIPIAIGLIVMIYPILCRVEFEVLHRVFAQKQVWKQLGFSVIVNWVICPFIMLGLAWAFLPDKPELREGLILVGLARCIAMVLIWNGLSGGDDQYCAILVSVNSILQMILFAPYAIFILKTISKSQNEVTLSYSQIAKSVGVFLGIPLGGGIITRFGLRPLLGPRRYDDVLMKWMGSLSLIGLLFTILILFASQGKRVVQQIVSVLRVAAPMVCYFILVFFATLAITLKLGFGYELSITQSFTASSNNFELAIAIAVATFGHDSNQALAATVGPLIEVPVLLAFVYIVNFIHGRINHNK</sequence>
<dbReference type="PANTHER" id="PTHR43057:SF1">
    <property type="entry name" value="ARSENICAL-RESISTANCE PROTEIN 3"/>
    <property type="match status" value="1"/>
</dbReference>
<evidence type="ECO:0000256" key="8">
    <source>
        <dbReference type="ARBA" id="ARBA00023136"/>
    </source>
</evidence>
<dbReference type="GO" id="GO:0015297">
    <property type="term" value="F:antiporter activity"/>
    <property type="evidence" value="ECO:0007669"/>
    <property type="project" value="UniProtKB-UniRule"/>
</dbReference>
<name>A0A5E8BLL1_9ASCO</name>
<evidence type="ECO:0000256" key="2">
    <source>
        <dbReference type="ARBA" id="ARBA00010110"/>
    </source>
</evidence>
<keyword evidence="12" id="KW-1185">Reference proteome</keyword>
<feature type="transmembrane region" description="Helical" evidence="10">
    <location>
        <begin position="69"/>
        <end position="88"/>
    </location>
</feature>
<gene>
    <name evidence="11" type="ORF">SAPINGB_P003211</name>
</gene>
<evidence type="ECO:0000256" key="9">
    <source>
        <dbReference type="PIRNR" id="PIRNR005508"/>
    </source>
</evidence>
<feature type="transmembrane region" description="Helical" evidence="10">
    <location>
        <begin position="198"/>
        <end position="219"/>
    </location>
</feature>
<dbReference type="Gene3D" id="1.20.1530.20">
    <property type="match status" value="1"/>
</dbReference>
<evidence type="ECO:0000313" key="11">
    <source>
        <dbReference type="EMBL" id="VVT51782.1"/>
    </source>
</evidence>
<dbReference type="Proteomes" id="UP000398389">
    <property type="component" value="Unassembled WGS sequence"/>
</dbReference>
<evidence type="ECO:0000256" key="4">
    <source>
        <dbReference type="ARBA" id="ARBA00022475"/>
    </source>
</evidence>
<evidence type="ECO:0000256" key="5">
    <source>
        <dbReference type="ARBA" id="ARBA00022692"/>
    </source>
</evidence>
<dbReference type="NCBIfam" id="TIGR00832">
    <property type="entry name" value="acr3"/>
    <property type="match status" value="1"/>
</dbReference>
<dbReference type="GO" id="GO:0015105">
    <property type="term" value="F:arsenite transmembrane transporter activity"/>
    <property type="evidence" value="ECO:0007669"/>
    <property type="project" value="TreeGrafter"/>
</dbReference>
<reference evidence="11 12" key="1">
    <citation type="submission" date="2019-09" db="EMBL/GenBank/DDBJ databases">
        <authorList>
            <person name="Brejova B."/>
        </authorList>
    </citation>
    <scope>NUCLEOTIDE SEQUENCE [LARGE SCALE GENOMIC DNA]</scope>
</reference>
<dbReference type="PANTHER" id="PTHR43057">
    <property type="entry name" value="ARSENITE EFFLUX TRANSPORTER"/>
    <property type="match status" value="1"/>
</dbReference>
<keyword evidence="5 9" id="KW-0812">Transmembrane</keyword>
<keyword evidence="8 9" id="KW-0472">Membrane</keyword>
<evidence type="ECO:0000256" key="1">
    <source>
        <dbReference type="ARBA" id="ARBA00004651"/>
    </source>
</evidence>
<dbReference type="PIRSF" id="PIRSF005508">
    <property type="entry name" value="Acr3"/>
    <property type="match status" value="1"/>
</dbReference>
<dbReference type="GO" id="GO:0015104">
    <property type="term" value="F:antimonite transmembrane transporter activity"/>
    <property type="evidence" value="ECO:0007669"/>
    <property type="project" value="TreeGrafter"/>
</dbReference>
<evidence type="ECO:0000256" key="10">
    <source>
        <dbReference type="SAM" id="Phobius"/>
    </source>
</evidence>
<dbReference type="GO" id="GO:0005886">
    <property type="term" value="C:plasma membrane"/>
    <property type="evidence" value="ECO:0007669"/>
    <property type="project" value="UniProtKB-SubCell"/>
</dbReference>
<feature type="transmembrane region" description="Helical" evidence="10">
    <location>
        <begin position="100"/>
        <end position="119"/>
    </location>
</feature>
<dbReference type="GO" id="GO:0046685">
    <property type="term" value="P:response to arsenic-containing substance"/>
    <property type="evidence" value="ECO:0007669"/>
    <property type="project" value="UniProtKB-KW"/>
</dbReference>
<dbReference type="AlphaFoldDB" id="A0A5E8BLL1"/>
<feature type="transmembrane region" description="Helical" evidence="10">
    <location>
        <begin position="273"/>
        <end position="296"/>
    </location>
</feature>
<keyword evidence="3 9" id="KW-0813">Transport</keyword>
<accession>A0A5E8BLL1</accession>
<dbReference type="InterPro" id="IPR004706">
    <property type="entry name" value="Arsenical-R_Acr3"/>
</dbReference>
<dbReference type="InterPro" id="IPR038770">
    <property type="entry name" value="Na+/solute_symporter_sf"/>
</dbReference>
<dbReference type="EMBL" id="CABVLU010000002">
    <property type="protein sequence ID" value="VVT51782.1"/>
    <property type="molecule type" value="Genomic_DNA"/>
</dbReference>
<organism evidence="11 12">
    <name type="scientific">Magnusiomyces paraingens</name>
    <dbReference type="NCBI Taxonomy" id="2606893"/>
    <lineage>
        <taxon>Eukaryota</taxon>
        <taxon>Fungi</taxon>
        <taxon>Dikarya</taxon>
        <taxon>Ascomycota</taxon>
        <taxon>Saccharomycotina</taxon>
        <taxon>Dipodascomycetes</taxon>
        <taxon>Dipodascales</taxon>
        <taxon>Dipodascaceae</taxon>
        <taxon>Magnusiomyces</taxon>
    </lineage>
</organism>
<dbReference type="RefSeq" id="XP_031853820.1">
    <property type="nucleotide sequence ID" value="XM_031997929.1"/>
</dbReference>
<comment type="similarity">
    <text evidence="2 9">Belongs to the arsenical resistance-3 (ACR3) (TC 2.A.59) family.</text>
</comment>
<evidence type="ECO:0000256" key="3">
    <source>
        <dbReference type="ARBA" id="ARBA00022448"/>
    </source>
</evidence>
<comment type="subcellular location">
    <subcellularLocation>
        <location evidence="1 9">Cell membrane</location>
        <topology evidence="1 9">Multi-pass membrane protein</topology>
    </subcellularLocation>
</comment>
<evidence type="ECO:0000313" key="12">
    <source>
        <dbReference type="Proteomes" id="UP000398389"/>
    </source>
</evidence>
<dbReference type="GeneID" id="43582029"/>
<feature type="transmembrane region" description="Helical" evidence="10">
    <location>
        <begin position="308"/>
        <end position="333"/>
    </location>
</feature>
<protein>
    <recommendedName>
        <fullName evidence="13">Arsenical-resistance protein</fullName>
    </recommendedName>
</protein>
<keyword evidence="6" id="KW-0059">Arsenical resistance</keyword>
<feature type="transmembrane region" description="Helical" evidence="10">
    <location>
        <begin position="370"/>
        <end position="394"/>
    </location>
</feature>
<feature type="transmembrane region" description="Helical" evidence="10">
    <location>
        <begin position="239"/>
        <end position="261"/>
    </location>
</feature>
<proteinExistence type="inferred from homology"/>
<dbReference type="Pfam" id="PF01758">
    <property type="entry name" value="SBF"/>
    <property type="match status" value="1"/>
</dbReference>